<evidence type="ECO:0000256" key="1">
    <source>
        <dbReference type="ARBA" id="ARBA00022737"/>
    </source>
</evidence>
<keyword evidence="2" id="KW-0547">Nucleotide-binding</keyword>
<dbReference type="eggNOG" id="KOG4658">
    <property type="taxonomic scope" value="Eukaryota"/>
</dbReference>
<dbReference type="Gene3D" id="1.20.5.4130">
    <property type="match status" value="1"/>
</dbReference>
<evidence type="ECO:0000256" key="3">
    <source>
        <dbReference type="ARBA" id="ARBA00022821"/>
    </source>
</evidence>
<dbReference type="EMBL" id="KE133104">
    <property type="protein sequence ID" value="EOY20386.1"/>
    <property type="molecule type" value="Genomic_DNA"/>
</dbReference>
<organism evidence="5 6">
    <name type="scientific">Theobroma cacao</name>
    <name type="common">Cacao</name>
    <name type="synonym">Cocoa</name>
    <dbReference type="NCBI Taxonomy" id="3641"/>
    <lineage>
        <taxon>Eukaryota</taxon>
        <taxon>Viridiplantae</taxon>
        <taxon>Streptophyta</taxon>
        <taxon>Embryophyta</taxon>
        <taxon>Tracheophyta</taxon>
        <taxon>Spermatophyta</taxon>
        <taxon>Magnoliopsida</taxon>
        <taxon>eudicotyledons</taxon>
        <taxon>Gunneridae</taxon>
        <taxon>Pentapetalae</taxon>
        <taxon>rosids</taxon>
        <taxon>malvids</taxon>
        <taxon>Malvales</taxon>
        <taxon>Malvaceae</taxon>
        <taxon>Byttnerioideae</taxon>
        <taxon>Theobroma</taxon>
    </lineage>
</organism>
<keyword evidence="3" id="KW-0611">Plant defense</keyword>
<keyword evidence="6" id="KW-1185">Reference proteome</keyword>
<dbReference type="GO" id="GO:0006952">
    <property type="term" value="P:defense response"/>
    <property type="evidence" value="ECO:0007669"/>
    <property type="project" value="UniProtKB-KW"/>
</dbReference>
<sequence>MSVVGEAALTAFFDGLFGKLSSSDFLDFVTDKQVFEEINKWEKMLRDIRAVLDDAEGKQMKDQYVKNWLADLQDLAYDVDDILDEFATEALGRKLTSLEEPQGIKN</sequence>
<dbReference type="STRING" id="3641.S1S3X3"/>
<protein>
    <submittedName>
        <fullName evidence="5">Disease resistance protein RPS2</fullName>
    </submittedName>
</protein>
<dbReference type="Gramene" id="EOY20386">
    <property type="protein sequence ID" value="EOY20386"/>
    <property type="gene ID" value="TCM_046270"/>
</dbReference>
<evidence type="ECO:0000313" key="6">
    <source>
        <dbReference type="Proteomes" id="UP000026915"/>
    </source>
</evidence>
<feature type="domain" description="Disease resistance N-terminal" evidence="4">
    <location>
        <begin position="29"/>
        <end position="95"/>
    </location>
</feature>
<dbReference type="InterPro" id="IPR041118">
    <property type="entry name" value="Rx_N"/>
</dbReference>
<dbReference type="Pfam" id="PF18052">
    <property type="entry name" value="Rx_N"/>
    <property type="match status" value="1"/>
</dbReference>
<reference evidence="5 6" key="1">
    <citation type="journal article" date="2013" name="Genome Biol.">
        <title>The genome sequence of the most widely cultivated cacao type and its use to identify candidate genes regulating pod color.</title>
        <authorList>
            <person name="Motamayor J.C."/>
            <person name="Mockaitis K."/>
            <person name="Schmutz J."/>
            <person name="Haiminen N."/>
            <person name="Iii D.L."/>
            <person name="Cornejo O."/>
            <person name="Findley S.D."/>
            <person name="Zheng P."/>
            <person name="Utro F."/>
            <person name="Royaert S."/>
            <person name="Saski C."/>
            <person name="Jenkins J."/>
            <person name="Podicheti R."/>
            <person name="Zhao M."/>
            <person name="Scheffler B.E."/>
            <person name="Stack J.C."/>
            <person name="Feltus F.A."/>
            <person name="Mustiga G.M."/>
            <person name="Amores F."/>
            <person name="Phillips W."/>
            <person name="Marelli J.P."/>
            <person name="May G.D."/>
            <person name="Shapiro H."/>
            <person name="Ma J."/>
            <person name="Bustamante C.D."/>
            <person name="Schnell R.J."/>
            <person name="Main D."/>
            <person name="Gilbert D."/>
            <person name="Parida L."/>
            <person name="Kuhn D.N."/>
        </authorList>
    </citation>
    <scope>NUCLEOTIDE SEQUENCE [LARGE SCALE GENOMIC DNA]</scope>
    <source>
        <strain evidence="6">cv. Matina 1-6</strain>
    </source>
</reference>
<gene>
    <name evidence="5" type="ORF">TCM_046270</name>
</gene>
<dbReference type="AlphaFoldDB" id="S1S3X3"/>
<dbReference type="Proteomes" id="UP000026915">
    <property type="component" value="Unassembled WGS sequence"/>
</dbReference>
<proteinExistence type="predicted"/>
<evidence type="ECO:0000259" key="4">
    <source>
        <dbReference type="Pfam" id="PF18052"/>
    </source>
</evidence>
<dbReference type="GO" id="GO:0000166">
    <property type="term" value="F:nucleotide binding"/>
    <property type="evidence" value="ECO:0007669"/>
    <property type="project" value="UniProtKB-KW"/>
</dbReference>
<dbReference type="InParanoid" id="S1S3X3"/>
<feature type="non-terminal residue" evidence="5">
    <location>
        <position position="106"/>
    </location>
</feature>
<evidence type="ECO:0000256" key="2">
    <source>
        <dbReference type="ARBA" id="ARBA00022741"/>
    </source>
</evidence>
<evidence type="ECO:0000313" key="5">
    <source>
        <dbReference type="EMBL" id="EOY20386.1"/>
    </source>
</evidence>
<dbReference type="HOGENOM" id="CLU_2228092_0_0_1"/>
<accession>S1S3X3</accession>
<keyword evidence="1" id="KW-0677">Repeat</keyword>
<name>S1S3X3_THECC</name>